<evidence type="ECO:0000256" key="3">
    <source>
        <dbReference type="ARBA" id="ARBA00012293"/>
    </source>
</evidence>
<gene>
    <name evidence="13" type="ORF">G7087_02170</name>
</gene>
<protein>
    <recommendedName>
        <fullName evidence="5">2-oxoglutarate-dependent ethylene/succinate-forming enzyme</fullName>
        <ecNumber evidence="4">1.13.12.19</ecNumber>
        <ecNumber evidence="3">1.14.20.7</ecNumber>
    </recommendedName>
    <alternativeName>
        <fullName evidence="7">2-oxoglutarate dioxygenase (ethylene-forming)</fullName>
    </alternativeName>
    <alternativeName>
        <fullName evidence="8">2-oxoglutarate/L-arginine monooxygenase/decarboxylase (succinate-forming)</fullName>
    </alternativeName>
</protein>
<comment type="catalytic activity">
    <reaction evidence="9">
        <text>2-oxoglutarate + O2 + 2 H(+) = ethene + 3 CO2 + H2O</text>
        <dbReference type="Rhea" id="RHEA:31523"/>
        <dbReference type="ChEBI" id="CHEBI:15377"/>
        <dbReference type="ChEBI" id="CHEBI:15378"/>
        <dbReference type="ChEBI" id="CHEBI:15379"/>
        <dbReference type="ChEBI" id="CHEBI:16526"/>
        <dbReference type="ChEBI" id="CHEBI:16810"/>
        <dbReference type="ChEBI" id="CHEBI:18153"/>
        <dbReference type="EC" id="1.13.12.19"/>
    </reaction>
</comment>
<dbReference type="SUPFAM" id="SSF51197">
    <property type="entry name" value="Clavaminate synthase-like"/>
    <property type="match status" value="1"/>
</dbReference>
<sequence length="299" mass="33026">MTILLLDLESAPPAELARRLDDALRADGFVAVTGHGVPADVVAAAFDASRRFFALPEAVKCRWHIDRWPLHRGFDPVGWQALDPNRPADLKESFYLGVEALGPNQWPDEALVPGFRAALDAYAAALRTLAARMMGLFELALSLPPRHFDVYTRRPNCVTRLLHYPPAPAVVLPGQLGCGAHTDWGALTLLAQDDAGGLQVQRADGRWLDVEPVPGAFVVNIGDMTRRWTNDRWRSTMHRVVPRRVGIERWSIAFFFDLDADALVAPLPTCVDAAHPARYAPITAGEHLAEMYRRTTLSG</sequence>
<dbReference type="RefSeq" id="WP_009855947.1">
    <property type="nucleotide sequence ID" value="NZ_JAAOCD010000001.1"/>
</dbReference>
<evidence type="ECO:0000256" key="7">
    <source>
        <dbReference type="ARBA" id="ARBA00031011"/>
    </source>
</evidence>
<keyword evidence="11" id="KW-0408">Iron</keyword>
<keyword evidence="6" id="KW-0266">Ethylene biosynthesis</keyword>
<comment type="pathway">
    <text evidence="2">Alkene biosynthesis; ethylene biosynthesis via 2-oxoglutarate.</text>
</comment>
<evidence type="ECO:0000256" key="10">
    <source>
        <dbReference type="ARBA" id="ARBA00049359"/>
    </source>
</evidence>
<evidence type="ECO:0000313" key="13">
    <source>
        <dbReference type="EMBL" id="NHK97173.1"/>
    </source>
</evidence>
<dbReference type="InterPro" id="IPR027443">
    <property type="entry name" value="IPNS-like_sf"/>
</dbReference>
<dbReference type="PANTHER" id="PTHR47990">
    <property type="entry name" value="2-OXOGLUTARATE (2OG) AND FE(II)-DEPENDENT OXYGENASE SUPERFAMILY PROTEIN-RELATED"/>
    <property type="match status" value="1"/>
</dbReference>
<dbReference type="InterPro" id="IPR005123">
    <property type="entry name" value="Oxoglu/Fe-dep_dioxygenase_dom"/>
</dbReference>
<evidence type="ECO:0000313" key="14">
    <source>
        <dbReference type="Proteomes" id="UP000802098"/>
    </source>
</evidence>
<dbReference type="PROSITE" id="PS51471">
    <property type="entry name" value="FE2OG_OXY"/>
    <property type="match status" value="1"/>
</dbReference>
<reference evidence="13 14" key="1">
    <citation type="submission" date="2020-03" db="EMBL/GenBank/DDBJ databases">
        <title>Rubrivivax benzoatilyticus JA2 (sequenced after 10 years sub-culturing).</title>
        <authorList>
            <person name="Gupta D."/>
            <person name="Chintalapati S."/>
            <person name="Chintalapati V.R."/>
        </authorList>
    </citation>
    <scope>NUCLEOTIDE SEQUENCE [LARGE SCALE GENOMIC DNA]</scope>
    <source>
        <strain evidence="13 14">JA2-Mal</strain>
    </source>
</reference>
<name>A0ABX0HRA4_9BURK</name>
<dbReference type="Proteomes" id="UP000802098">
    <property type="component" value="Unassembled WGS sequence"/>
</dbReference>
<evidence type="ECO:0000256" key="1">
    <source>
        <dbReference type="ARBA" id="ARBA00001954"/>
    </source>
</evidence>
<comment type="cofactor">
    <cofactor evidence="1">
        <name>Fe(2+)</name>
        <dbReference type="ChEBI" id="CHEBI:29033"/>
    </cofactor>
</comment>
<dbReference type="InterPro" id="IPR044861">
    <property type="entry name" value="IPNS-like_FE2OG_OXY"/>
</dbReference>
<keyword evidence="11" id="KW-0479">Metal-binding</keyword>
<evidence type="ECO:0000256" key="5">
    <source>
        <dbReference type="ARBA" id="ARBA00019045"/>
    </source>
</evidence>
<feature type="domain" description="Fe2OG dioxygenase" evidence="12">
    <location>
        <begin position="154"/>
        <end position="258"/>
    </location>
</feature>
<keyword evidence="14" id="KW-1185">Reference proteome</keyword>
<dbReference type="EC" id="1.14.20.7" evidence="3"/>
<accession>A0ABX0HRA4</accession>
<organism evidence="13 14">
    <name type="scientific">Rubrivivax benzoatilyticus</name>
    <dbReference type="NCBI Taxonomy" id="316997"/>
    <lineage>
        <taxon>Bacteria</taxon>
        <taxon>Pseudomonadati</taxon>
        <taxon>Pseudomonadota</taxon>
        <taxon>Betaproteobacteria</taxon>
        <taxon>Burkholderiales</taxon>
        <taxon>Sphaerotilaceae</taxon>
        <taxon>Rubrivivax</taxon>
    </lineage>
</organism>
<dbReference type="EMBL" id="JAAOCD010000001">
    <property type="protein sequence ID" value="NHK97173.1"/>
    <property type="molecule type" value="Genomic_DNA"/>
</dbReference>
<dbReference type="InterPro" id="IPR050231">
    <property type="entry name" value="Iron_ascorbate_oxido_reductase"/>
</dbReference>
<comment type="similarity">
    <text evidence="11">Belongs to the iron/ascorbate-dependent oxidoreductase family.</text>
</comment>
<evidence type="ECO:0000256" key="4">
    <source>
        <dbReference type="ARBA" id="ARBA00012531"/>
    </source>
</evidence>
<evidence type="ECO:0000256" key="6">
    <source>
        <dbReference type="ARBA" id="ARBA00022666"/>
    </source>
</evidence>
<dbReference type="Gene3D" id="2.60.120.330">
    <property type="entry name" value="B-lactam Antibiotic, Isopenicillin N Synthase, Chain"/>
    <property type="match status" value="1"/>
</dbReference>
<evidence type="ECO:0000256" key="2">
    <source>
        <dbReference type="ARBA" id="ARBA00004767"/>
    </source>
</evidence>
<comment type="caution">
    <text evidence="13">The sequence shown here is derived from an EMBL/GenBank/DDBJ whole genome shotgun (WGS) entry which is preliminary data.</text>
</comment>
<evidence type="ECO:0000256" key="11">
    <source>
        <dbReference type="RuleBase" id="RU003682"/>
    </source>
</evidence>
<proteinExistence type="inferred from homology"/>
<keyword evidence="11" id="KW-0560">Oxidoreductase</keyword>
<dbReference type="InterPro" id="IPR026992">
    <property type="entry name" value="DIOX_N"/>
</dbReference>
<evidence type="ECO:0000259" key="12">
    <source>
        <dbReference type="PROSITE" id="PS51471"/>
    </source>
</evidence>
<evidence type="ECO:0000256" key="9">
    <source>
        <dbReference type="ARBA" id="ARBA00047725"/>
    </source>
</evidence>
<dbReference type="EC" id="1.13.12.19" evidence="4"/>
<dbReference type="Pfam" id="PF03171">
    <property type="entry name" value="2OG-FeII_Oxy"/>
    <property type="match status" value="1"/>
</dbReference>
<comment type="catalytic activity">
    <reaction evidence="10">
        <text>L-arginine + 2-oxoglutarate + O2 = guanidine + L-glutamate 5-semialdehyde + succinate + CO2</text>
        <dbReference type="Rhea" id="RHEA:31535"/>
        <dbReference type="ChEBI" id="CHEBI:15379"/>
        <dbReference type="ChEBI" id="CHEBI:16526"/>
        <dbReference type="ChEBI" id="CHEBI:16810"/>
        <dbReference type="ChEBI" id="CHEBI:30031"/>
        <dbReference type="ChEBI" id="CHEBI:30087"/>
        <dbReference type="ChEBI" id="CHEBI:32682"/>
        <dbReference type="ChEBI" id="CHEBI:58066"/>
        <dbReference type="EC" id="1.14.20.7"/>
    </reaction>
</comment>
<dbReference type="Pfam" id="PF14226">
    <property type="entry name" value="DIOX_N"/>
    <property type="match status" value="1"/>
</dbReference>
<evidence type="ECO:0000256" key="8">
    <source>
        <dbReference type="ARBA" id="ARBA00031282"/>
    </source>
</evidence>